<keyword evidence="6" id="KW-0016">Alginate biosynthesis</keyword>
<dbReference type="InterPro" id="IPR036514">
    <property type="entry name" value="SGNH_hydro_sf"/>
</dbReference>
<organism evidence="8 9">
    <name type="scientific">Pelotomaculum propionicicum</name>
    <dbReference type="NCBI Taxonomy" id="258475"/>
    <lineage>
        <taxon>Bacteria</taxon>
        <taxon>Bacillati</taxon>
        <taxon>Bacillota</taxon>
        <taxon>Clostridia</taxon>
        <taxon>Eubacteriales</taxon>
        <taxon>Desulfotomaculaceae</taxon>
        <taxon>Pelotomaculum</taxon>
    </lineage>
</organism>
<comment type="pathway">
    <text evidence="2">Glycan biosynthesis; alginate biosynthesis.</text>
</comment>
<dbReference type="EMBL" id="QFFZ01000047">
    <property type="protein sequence ID" value="TEB09473.1"/>
    <property type="molecule type" value="Genomic_DNA"/>
</dbReference>
<keyword evidence="5" id="KW-0574">Periplasm</keyword>
<dbReference type="GO" id="GO:0042597">
    <property type="term" value="C:periplasmic space"/>
    <property type="evidence" value="ECO:0007669"/>
    <property type="project" value="UniProtKB-SubCell"/>
</dbReference>
<comment type="subcellular location">
    <subcellularLocation>
        <location evidence="1">Periplasm</location>
    </subcellularLocation>
</comment>
<accession>A0A4Y7RKU1</accession>
<sequence>MSFKRFVQLSCIVVTLFLLVHLILYQFTKEALAWPERIIKRSAITGRHEPLKHVEVVTIGDLARLSYLYRLGTERVNVDTSDRLGYLNKNNDKSKQYPVVVVGDSFMLCNGDDRRFTDLLKNKLNINCYNMAANGVEDPFTFLLSDFKKEAKILVWEAVERNIKADTFNMEYYDYYFAESKKKMELVDQWNRQQNFNKQLKIVNSSNLKFVINNLSYSLTGEPLIGDADIAKLDNGKELLFYKNDLISFQRLNSSQDLERSVEFITRIDRELKNSGVTLIFFAVPDKYDAYYEGITGEKKLKNDAHFIESLTRELQKNNVIAVNLKDPFRTAIGQGKDLYHFDDTHWNTEGAETAAELVAREIKTRGLLD</sequence>
<evidence type="ECO:0000256" key="5">
    <source>
        <dbReference type="ARBA" id="ARBA00022764"/>
    </source>
</evidence>
<dbReference type="Proteomes" id="UP000297597">
    <property type="component" value="Unassembled WGS sequence"/>
</dbReference>
<feature type="domain" description="AlgX/AlgJ SGNH hydrolase-like" evidence="7">
    <location>
        <begin position="240"/>
        <end position="366"/>
    </location>
</feature>
<keyword evidence="3" id="KW-0808">Transferase</keyword>
<dbReference type="UniPathway" id="UPA00286"/>
<evidence type="ECO:0000256" key="4">
    <source>
        <dbReference type="ARBA" id="ARBA00022729"/>
    </source>
</evidence>
<dbReference type="RefSeq" id="WP_134215019.1">
    <property type="nucleotide sequence ID" value="NZ_QFFZ01000047.1"/>
</dbReference>
<dbReference type="Pfam" id="PF16822">
    <property type="entry name" value="ALGX"/>
    <property type="match status" value="1"/>
</dbReference>
<evidence type="ECO:0000256" key="6">
    <source>
        <dbReference type="ARBA" id="ARBA00022841"/>
    </source>
</evidence>
<dbReference type="GO" id="GO:0042121">
    <property type="term" value="P:alginic acid biosynthetic process"/>
    <property type="evidence" value="ECO:0007669"/>
    <property type="project" value="UniProtKB-UniPathway"/>
</dbReference>
<proteinExistence type="predicted"/>
<comment type="caution">
    <text evidence="8">The sequence shown here is derived from an EMBL/GenBank/DDBJ whole genome shotgun (WGS) entry which is preliminary data.</text>
</comment>
<name>A0A4Y7RKU1_9FIRM</name>
<evidence type="ECO:0000256" key="2">
    <source>
        <dbReference type="ARBA" id="ARBA00005182"/>
    </source>
</evidence>
<dbReference type="SUPFAM" id="SSF52266">
    <property type="entry name" value="SGNH hydrolase"/>
    <property type="match status" value="1"/>
</dbReference>
<keyword evidence="9" id="KW-1185">Reference proteome</keyword>
<dbReference type="OrthoDB" id="175771at2"/>
<dbReference type="GO" id="GO:0016740">
    <property type="term" value="F:transferase activity"/>
    <property type="evidence" value="ECO:0007669"/>
    <property type="project" value="UniProtKB-KW"/>
</dbReference>
<evidence type="ECO:0000313" key="9">
    <source>
        <dbReference type="Proteomes" id="UP000297597"/>
    </source>
</evidence>
<evidence type="ECO:0000259" key="7">
    <source>
        <dbReference type="Pfam" id="PF16822"/>
    </source>
</evidence>
<protein>
    <recommendedName>
        <fullName evidence="7">AlgX/AlgJ SGNH hydrolase-like domain-containing protein</fullName>
    </recommendedName>
</protein>
<keyword evidence="4" id="KW-0732">Signal</keyword>
<gene>
    <name evidence="8" type="ORF">Pmgp_03130</name>
</gene>
<evidence type="ECO:0000313" key="8">
    <source>
        <dbReference type="EMBL" id="TEB09473.1"/>
    </source>
</evidence>
<evidence type="ECO:0000256" key="1">
    <source>
        <dbReference type="ARBA" id="ARBA00004418"/>
    </source>
</evidence>
<dbReference type="AlphaFoldDB" id="A0A4Y7RKU1"/>
<reference evidence="8 9" key="1">
    <citation type="journal article" date="2018" name="Environ. Microbiol.">
        <title>Novel energy conservation strategies and behaviour of Pelotomaculum schinkii driving syntrophic propionate catabolism.</title>
        <authorList>
            <person name="Hidalgo-Ahumada C.A.P."/>
            <person name="Nobu M.K."/>
            <person name="Narihiro T."/>
            <person name="Tamaki H."/>
            <person name="Liu W.T."/>
            <person name="Kamagata Y."/>
            <person name="Stams A.J.M."/>
            <person name="Imachi H."/>
            <person name="Sousa D.Z."/>
        </authorList>
    </citation>
    <scope>NUCLEOTIDE SEQUENCE [LARGE SCALE GENOMIC DNA]</scope>
    <source>
        <strain evidence="8 9">MGP</strain>
    </source>
</reference>
<dbReference type="Gene3D" id="3.40.50.1110">
    <property type="entry name" value="SGNH hydrolase"/>
    <property type="match status" value="1"/>
</dbReference>
<evidence type="ECO:0000256" key="3">
    <source>
        <dbReference type="ARBA" id="ARBA00022679"/>
    </source>
</evidence>
<dbReference type="InterPro" id="IPR031811">
    <property type="entry name" value="ALGX/ALGJ_SGNH-like"/>
</dbReference>